<evidence type="ECO:0000313" key="1">
    <source>
        <dbReference type="EMBL" id="ETO06268.1"/>
    </source>
</evidence>
<dbReference type="Proteomes" id="UP000023152">
    <property type="component" value="Unassembled WGS sequence"/>
</dbReference>
<dbReference type="EMBL" id="ASPP01027296">
    <property type="protein sequence ID" value="ETO06268.1"/>
    <property type="molecule type" value="Genomic_DNA"/>
</dbReference>
<name>X6LWF7_RETFI</name>
<proteinExistence type="predicted"/>
<feature type="non-terminal residue" evidence="1">
    <location>
        <position position="355"/>
    </location>
</feature>
<accession>X6LWF7</accession>
<organism evidence="1 2">
    <name type="scientific">Reticulomyxa filosa</name>
    <dbReference type="NCBI Taxonomy" id="46433"/>
    <lineage>
        <taxon>Eukaryota</taxon>
        <taxon>Sar</taxon>
        <taxon>Rhizaria</taxon>
        <taxon>Retaria</taxon>
        <taxon>Foraminifera</taxon>
        <taxon>Monothalamids</taxon>
        <taxon>Reticulomyxidae</taxon>
        <taxon>Reticulomyxa</taxon>
    </lineage>
</organism>
<gene>
    <name evidence="1" type="ORF">RFI_31127</name>
</gene>
<comment type="caution">
    <text evidence="1">The sequence shown here is derived from an EMBL/GenBank/DDBJ whole genome shotgun (WGS) entry which is preliminary data.</text>
</comment>
<evidence type="ECO:0008006" key="3">
    <source>
        <dbReference type="Google" id="ProtNLM"/>
    </source>
</evidence>
<dbReference type="InterPro" id="IPR036047">
    <property type="entry name" value="F-box-like_dom_sf"/>
</dbReference>
<reference evidence="1 2" key="1">
    <citation type="journal article" date="2013" name="Curr. Biol.">
        <title>The Genome of the Foraminiferan Reticulomyxa filosa.</title>
        <authorList>
            <person name="Glockner G."/>
            <person name="Hulsmann N."/>
            <person name="Schleicher M."/>
            <person name="Noegel A.A."/>
            <person name="Eichinger L."/>
            <person name="Gallinger C."/>
            <person name="Pawlowski J."/>
            <person name="Sierra R."/>
            <person name="Euteneuer U."/>
            <person name="Pillet L."/>
            <person name="Moustafa A."/>
            <person name="Platzer M."/>
            <person name="Groth M."/>
            <person name="Szafranski K."/>
            <person name="Schliwa M."/>
        </authorList>
    </citation>
    <scope>NUCLEOTIDE SEQUENCE [LARGE SCALE GENOMIC DNA]</scope>
</reference>
<dbReference type="SUPFAM" id="SSF81383">
    <property type="entry name" value="F-box domain"/>
    <property type="match status" value="1"/>
</dbReference>
<evidence type="ECO:0000313" key="2">
    <source>
        <dbReference type="Proteomes" id="UP000023152"/>
    </source>
</evidence>
<protein>
    <recommendedName>
        <fullName evidence="3">F-box domain-containing protein</fullName>
    </recommendedName>
</protein>
<dbReference type="AlphaFoldDB" id="X6LWF7"/>
<keyword evidence="2" id="KW-1185">Reference proteome</keyword>
<sequence>MIDGICVATDDLEIREATTAVTTVALQSPSDMTKSSSIASSSTSLAEGWIGISRAVSDGVVRDGGNMSEDEKVMTSPTAITRTTTTAIDSTNHHNHRLPHHHRPHHHHHYRGMAEEAHPYYYPPFHEFTEQLKMPDNVLLHMLSFTRPLDQLYLCQVCKQLRYVIYHKKLIPGLKTLKSIEYYHDKYSCFYDKRMKTFKFSLCDSLDIDAKKRLKRMLDKKRLTQMRKCHFKKELNLKEQTMVKEFEDCFINLLRLEVAWFTYSKKSPLGWLESVLVSEYCALTELDFSNSDLTNVKLRGLLQAVLKRNAYSPLTLLNFTGNSKLNDDIAKDLFLYFMFGSHQHFRSHLSTYLFF</sequence>